<dbReference type="InterPro" id="IPR036812">
    <property type="entry name" value="NAD(P)_OxRdtase_dom_sf"/>
</dbReference>
<dbReference type="EMBL" id="JBHSWJ010000002">
    <property type="protein sequence ID" value="MFC6715639.1"/>
    <property type="molecule type" value="Genomic_DNA"/>
</dbReference>
<accession>A0ABW2AY48</accession>
<name>A0ABW2AY48_9MICO</name>
<dbReference type="PANTHER" id="PTHR43312">
    <property type="entry name" value="D-THREO-ALDOSE 1-DEHYDROGENASE"/>
    <property type="match status" value="1"/>
</dbReference>
<evidence type="ECO:0000313" key="3">
    <source>
        <dbReference type="Proteomes" id="UP001596356"/>
    </source>
</evidence>
<comment type="caution">
    <text evidence="2">The sequence shown here is derived from an EMBL/GenBank/DDBJ whole genome shotgun (WGS) entry which is preliminary data.</text>
</comment>
<sequence length="314" mass="33458">MITGADRVGLGLAALGRPAYITSGRGQDLGGHRSVEQMRERTAEVLDAAYAAGVRYVDCARSYGVSESFLASWLASRPGVSDVTVASKWGYRYVGDWEMTAETHERKDHSLAAFQEQWAATQHELGSHVDVYQVHSLTPDSPALTDEPLLDALAALRDNGVRVGFSTSGPRQGDVVRQAITITRGGDPLFRVVQSTWNLLEPSVGPALQEAADAGVHVVVKEALANGRLVDGDSPELQGAATDLGIPLHQAAFAAVAAQPWLGHVLSGAVTGSQVEENVAAASIPLSPSQIDTLMVAKEDPREYWAARSQRAWA</sequence>
<dbReference type="Pfam" id="PF00248">
    <property type="entry name" value="Aldo_ket_red"/>
    <property type="match status" value="1"/>
</dbReference>
<dbReference type="PANTHER" id="PTHR43312:SF1">
    <property type="entry name" value="NADP-DEPENDENT OXIDOREDUCTASE DOMAIN-CONTAINING PROTEIN"/>
    <property type="match status" value="1"/>
</dbReference>
<protein>
    <submittedName>
        <fullName evidence="2">Aldo/keto reductase</fullName>
    </submittedName>
</protein>
<keyword evidence="3" id="KW-1185">Reference proteome</keyword>
<proteinExistence type="predicted"/>
<dbReference type="Proteomes" id="UP001596356">
    <property type="component" value="Unassembled WGS sequence"/>
</dbReference>
<feature type="domain" description="NADP-dependent oxidoreductase" evidence="1">
    <location>
        <begin position="36"/>
        <end position="294"/>
    </location>
</feature>
<dbReference type="SUPFAM" id="SSF51430">
    <property type="entry name" value="NAD(P)-linked oxidoreductase"/>
    <property type="match status" value="1"/>
</dbReference>
<reference evidence="3" key="1">
    <citation type="journal article" date="2019" name="Int. J. Syst. Evol. Microbiol.">
        <title>The Global Catalogue of Microorganisms (GCM) 10K type strain sequencing project: providing services to taxonomists for standard genome sequencing and annotation.</title>
        <authorList>
            <consortium name="The Broad Institute Genomics Platform"/>
            <consortium name="The Broad Institute Genome Sequencing Center for Infectious Disease"/>
            <person name="Wu L."/>
            <person name="Ma J."/>
        </authorList>
    </citation>
    <scope>NUCLEOTIDE SEQUENCE [LARGE SCALE GENOMIC DNA]</scope>
    <source>
        <strain evidence="3">NBRC 106593</strain>
    </source>
</reference>
<dbReference type="RefSeq" id="WP_377824898.1">
    <property type="nucleotide sequence ID" value="NZ_JBHSWJ010000002.1"/>
</dbReference>
<organism evidence="2 3">
    <name type="scientific">Branchiibius cervicis</name>
    <dbReference type="NCBI Taxonomy" id="908252"/>
    <lineage>
        <taxon>Bacteria</taxon>
        <taxon>Bacillati</taxon>
        <taxon>Actinomycetota</taxon>
        <taxon>Actinomycetes</taxon>
        <taxon>Micrococcales</taxon>
        <taxon>Dermacoccaceae</taxon>
        <taxon>Branchiibius</taxon>
    </lineage>
</organism>
<evidence type="ECO:0000259" key="1">
    <source>
        <dbReference type="Pfam" id="PF00248"/>
    </source>
</evidence>
<dbReference type="InterPro" id="IPR023210">
    <property type="entry name" value="NADP_OxRdtase_dom"/>
</dbReference>
<gene>
    <name evidence="2" type="ORF">ACFQBT_18155</name>
</gene>
<dbReference type="Gene3D" id="3.20.20.100">
    <property type="entry name" value="NADP-dependent oxidoreductase domain"/>
    <property type="match status" value="1"/>
</dbReference>
<evidence type="ECO:0000313" key="2">
    <source>
        <dbReference type="EMBL" id="MFC6715639.1"/>
    </source>
</evidence>
<dbReference type="InterPro" id="IPR053135">
    <property type="entry name" value="AKR2_Oxidoreductase"/>
</dbReference>